<accession>A0A7R9H5N5</accession>
<protein>
    <recommendedName>
        <fullName evidence="17">Copine-3</fullName>
    </recommendedName>
    <alternativeName>
        <fullName evidence="18">Copine III</fullName>
    </alternativeName>
</protein>
<evidence type="ECO:0000256" key="16">
    <source>
        <dbReference type="ARBA" id="ARBA00065466"/>
    </source>
</evidence>
<dbReference type="GO" id="GO:0005544">
    <property type="term" value="F:calcium-dependent phospholipid binding"/>
    <property type="evidence" value="ECO:0007669"/>
    <property type="project" value="InterPro"/>
</dbReference>
<dbReference type="GO" id="GO:0032991">
    <property type="term" value="C:protein-containing complex"/>
    <property type="evidence" value="ECO:0007669"/>
    <property type="project" value="UniProtKB-ARBA"/>
</dbReference>
<organism evidence="20">
    <name type="scientific">Timema poppense</name>
    <name type="common">Walking stick</name>
    <dbReference type="NCBI Taxonomy" id="170557"/>
    <lineage>
        <taxon>Eukaryota</taxon>
        <taxon>Metazoa</taxon>
        <taxon>Ecdysozoa</taxon>
        <taxon>Arthropoda</taxon>
        <taxon>Hexapoda</taxon>
        <taxon>Insecta</taxon>
        <taxon>Pterygota</taxon>
        <taxon>Neoptera</taxon>
        <taxon>Polyneoptera</taxon>
        <taxon>Phasmatodea</taxon>
        <taxon>Timematodea</taxon>
        <taxon>Timematoidea</taxon>
        <taxon>Timematidae</taxon>
        <taxon>Timema</taxon>
    </lineage>
</organism>
<comment type="subcellular location">
    <subcellularLocation>
        <location evidence="3">Cell junction</location>
        <location evidence="3">Focal adhesion</location>
    </subcellularLocation>
    <subcellularLocation>
        <location evidence="2">Cell membrane</location>
    </subcellularLocation>
    <subcellularLocation>
        <location evidence="4">Cytoplasm</location>
    </subcellularLocation>
    <subcellularLocation>
        <location evidence="1">Nucleus</location>
    </subcellularLocation>
</comment>
<keyword evidence="8" id="KW-0597">Phosphoprotein</keyword>
<dbReference type="SUPFAM" id="SSF49562">
    <property type="entry name" value="C2 domain (Calcium/lipid-binding domain, CaLB)"/>
    <property type="match status" value="2"/>
</dbReference>
<evidence type="ECO:0000256" key="7">
    <source>
        <dbReference type="ARBA" id="ARBA00022490"/>
    </source>
</evidence>
<dbReference type="PANTHER" id="PTHR10857:SF106">
    <property type="entry name" value="C2 DOMAIN-CONTAINING PROTEIN"/>
    <property type="match status" value="1"/>
</dbReference>
<evidence type="ECO:0000256" key="14">
    <source>
        <dbReference type="ARBA" id="ARBA00023242"/>
    </source>
</evidence>
<dbReference type="GO" id="GO:0071277">
    <property type="term" value="P:cellular response to calcium ion"/>
    <property type="evidence" value="ECO:0007669"/>
    <property type="project" value="TreeGrafter"/>
</dbReference>
<comment type="subunit">
    <text evidence="16">Monomer. Interacts with ERBB2 (preferentially with the tyrosine phosphorylated form); this interaction occurs at the cell membrane and is increased in a growth factor heregulin-dependent manner. Interacts with SHC1; this interaction may mediate the binding of CPNE3 with ERBB2. Interacts with RACK1.</text>
</comment>
<evidence type="ECO:0000256" key="8">
    <source>
        <dbReference type="ARBA" id="ARBA00022553"/>
    </source>
</evidence>
<evidence type="ECO:0000256" key="13">
    <source>
        <dbReference type="ARBA" id="ARBA00023136"/>
    </source>
</evidence>
<dbReference type="FunFam" id="2.60.40.150:FF:000042">
    <property type="entry name" value="Copine 3"/>
    <property type="match status" value="1"/>
</dbReference>
<evidence type="ECO:0000256" key="18">
    <source>
        <dbReference type="ARBA" id="ARBA00076171"/>
    </source>
</evidence>
<dbReference type="AlphaFoldDB" id="A0A7R9H5N5"/>
<dbReference type="InterPro" id="IPR037768">
    <property type="entry name" value="C2B_Copine"/>
</dbReference>
<comment type="similarity">
    <text evidence="5">Belongs to the copine family.</text>
</comment>
<keyword evidence="6" id="KW-1003">Cell membrane</keyword>
<dbReference type="GO" id="GO:0005737">
    <property type="term" value="C:cytoplasm"/>
    <property type="evidence" value="ECO:0007669"/>
    <property type="project" value="UniProtKB-SubCell"/>
</dbReference>
<keyword evidence="14" id="KW-0539">Nucleus</keyword>
<feature type="domain" description="C2" evidence="19">
    <location>
        <begin position="51"/>
        <end position="177"/>
    </location>
</feature>
<dbReference type="InterPro" id="IPR010734">
    <property type="entry name" value="Copine_C"/>
</dbReference>
<comment type="function">
    <text evidence="15">Calcium-dependent phospholipid-binding protein that plays a role in ERBB2-mediated tumor cell migration in response to growth factor heregulin stimulation.</text>
</comment>
<evidence type="ECO:0000256" key="4">
    <source>
        <dbReference type="ARBA" id="ARBA00004496"/>
    </source>
</evidence>
<evidence type="ECO:0000256" key="3">
    <source>
        <dbReference type="ARBA" id="ARBA00004246"/>
    </source>
</evidence>
<keyword evidence="10" id="KW-0677">Repeat</keyword>
<keyword evidence="9" id="KW-0479">Metal-binding</keyword>
<keyword evidence="7" id="KW-0963">Cytoplasm</keyword>
<feature type="domain" description="C2" evidence="19">
    <location>
        <begin position="185"/>
        <end position="314"/>
    </location>
</feature>
<dbReference type="GO" id="GO:0005886">
    <property type="term" value="C:plasma membrane"/>
    <property type="evidence" value="ECO:0007669"/>
    <property type="project" value="UniProtKB-SubCell"/>
</dbReference>
<dbReference type="GO" id="GO:0046872">
    <property type="term" value="F:metal ion binding"/>
    <property type="evidence" value="ECO:0007669"/>
    <property type="project" value="UniProtKB-KW"/>
</dbReference>
<evidence type="ECO:0000256" key="9">
    <source>
        <dbReference type="ARBA" id="ARBA00022723"/>
    </source>
</evidence>
<dbReference type="PROSITE" id="PS50004">
    <property type="entry name" value="C2"/>
    <property type="match status" value="2"/>
</dbReference>
<evidence type="ECO:0000259" key="19">
    <source>
        <dbReference type="PROSITE" id="PS50004"/>
    </source>
</evidence>
<evidence type="ECO:0000256" key="12">
    <source>
        <dbReference type="ARBA" id="ARBA00022949"/>
    </source>
</evidence>
<dbReference type="SUPFAM" id="SSF53300">
    <property type="entry name" value="vWA-like"/>
    <property type="match status" value="1"/>
</dbReference>
<dbReference type="InterPro" id="IPR002035">
    <property type="entry name" value="VWF_A"/>
</dbReference>
<dbReference type="Pfam" id="PF07002">
    <property type="entry name" value="Copine"/>
    <property type="match status" value="1"/>
</dbReference>
<evidence type="ECO:0000256" key="17">
    <source>
        <dbReference type="ARBA" id="ARBA00074834"/>
    </source>
</evidence>
<keyword evidence="13" id="KW-0472">Membrane</keyword>
<evidence type="ECO:0000256" key="5">
    <source>
        <dbReference type="ARBA" id="ARBA00009048"/>
    </source>
</evidence>
<dbReference type="InterPro" id="IPR045052">
    <property type="entry name" value="Copine"/>
</dbReference>
<sequence>MDCEITTCSCVIALLTSHSQHAPGRQMEMFLLVTVKAASLHYWTIDGSIKQLLEVFINAWHCSSSLCHRQHWNMGPESLQGKDLMSKSDPMVVTYVRPFGETRWVEYHRTEAIDNTHDPDFASKILIPYRFEEQQPLKFEVYDIDSLSSNLSDHDFLGAATCTLAQIISSGKVQLPLMSSNKVVDSGENASSIIVVAEELASLKDEVHLEFSGHNLDKKNWWWFCKSDPFLVFLKATESGSYTVVHRTEVIKNTLDPKWKKFTIPVRLLCNGDYDRSIKVVCYDWNSNGTEHLIGEFYTNLRELSAGPTTSTVFHCINPEKQRNKSSYENSGQIRLNSIEIRKIFTFMDYIKGGCQIHCSIAIDFTGSNGDPLTPSSLHYISMVPNQYEQAIKSVGEIIQDYDTDKMFPVLGFGARLPPDGRVSHEFFVNMNPTNPYCHGIQGVLEAYKNCIRGIQLFGPTNFAPVINHVARFAASFKDGSSYFILLILTDGVISDMPQTTNALVEASVLPLSVIIVGIGDADFSAMETLDADTIALKSGRKRAARDIVQFVPFNKYMGGNQDPRTARLRLAKEVLAEIPTQFISFMKANNIQPNPPLQTVTLLPPDPEILRT</sequence>
<dbReference type="Pfam" id="PF00168">
    <property type="entry name" value="C2"/>
    <property type="match status" value="2"/>
</dbReference>
<keyword evidence="11" id="KW-0106">Calcium</keyword>
<dbReference type="GO" id="GO:0005925">
    <property type="term" value="C:focal adhesion"/>
    <property type="evidence" value="ECO:0007669"/>
    <property type="project" value="UniProtKB-SubCell"/>
</dbReference>
<dbReference type="EMBL" id="OD003883">
    <property type="protein sequence ID" value="CAD7408816.1"/>
    <property type="molecule type" value="Genomic_DNA"/>
</dbReference>
<dbReference type="InterPro" id="IPR036465">
    <property type="entry name" value="vWFA_dom_sf"/>
</dbReference>
<dbReference type="InterPro" id="IPR000008">
    <property type="entry name" value="C2_dom"/>
</dbReference>
<evidence type="ECO:0000313" key="20">
    <source>
        <dbReference type="EMBL" id="CAD7408816.1"/>
    </source>
</evidence>
<evidence type="ECO:0000256" key="10">
    <source>
        <dbReference type="ARBA" id="ARBA00022737"/>
    </source>
</evidence>
<gene>
    <name evidence="20" type="ORF">TPSB3V08_LOCUS6542</name>
</gene>
<evidence type="ECO:0000256" key="1">
    <source>
        <dbReference type="ARBA" id="ARBA00004123"/>
    </source>
</evidence>
<evidence type="ECO:0000256" key="11">
    <source>
        <dbReference type="ARBA" id="ARBA00022837"/>
    </source>
</evidence>
<keyword evidence="12" id="KW-0965">Cell junction</keyword>
<dbReference type="CDD" id="cd04047">
    <property type="entry name" value="C2B_Copine"/>
    <property type="match status" value="1"/>
</dbReference>
<dbReference type="Gene3D" id="2.60.40.150">
    <property type="entry name" value="C2 domain"/>
    <property type="match status" value="2"/>
</dbReference>
<dbReference type="SMART" id="SM00327">
    <property type="entry name" value="VWA"/>
    <property type="match status" value="1"/>
</dbReference>
<evidence type="ECO:0000256" key="15">
    <source>
        <dbReference type="ARBA" id="ARBA00058857"/>
    </source>
</evidence>
<reference evidence="20" key="1">
    <citation type="submission" date="2020-11" db="EMBL/GenBank/DDBJ databases">
        <authorList>
            <person name="Tran Van P."/>
        </authorList>
    </citation>
    <scope>NUCLEOTIDE SEQUENCE</scope>
</reference>
<name>A0A7R9H5N5_TIMPO</name>
<proteinExistence type="inferred from homology"/>
<dbReference type="FunFam" id="2.60.40.150:FF:000099">
    <property type="entry name" value="Copine 3"/>
    <property type="match status" value="1"/>
</dbReference>
<dbReference type="SMART" id="SM00239">
    <property type="entry name" value="C2"/>
    <property type="match status" value="2"/>
</dbReference>
<evidence type="ECO:0000256" key="6">
    <source>
        <dbReference type="ARBA" id="ARBA00022475"/>
    </source>
</evidence>
<dbReference type="CDD" id="cd04048">
    <property type="entry name" value="C2A_Copine"/>
    <property type="match status" value="1"/>
</dbReference>
<evidence type="ECO:0000256" key="2">
    <source>
        <dbReference type="ARBA" id="ARBA00004236"/>
    </source>
</evidence>
<dbReference type="PANTHER" id="PTHR10857">
    <property type="entry name" value="COPINE"/>
    <property type="match status" value="1"/>
</dbReference>
<dbReference type="GO" id="GO:0005634">
    <property type="term" value="C:nucleus"/>
    <property type="evidence" value="ECO:0007669"/>
    <property type="project" value="UniProtKB-SubCell"/>
</dbReference>
<dbReference type="InterPro" id="IPR035892">
    <property type="entry name" value="C2_domain_sf"/>
</dbReference>